<accession>A0AAE1E039</accession>
<evidence type="ECO:0000313" key="2">
    <source>
        <dbReference type="Proteomes" id="UP001283361"/>
    </source>
</evidence>
<dbReference type="EMBL" id="JAWDGP010001678">
    <property type="protein sequence ID" value="KAK3789359.1"/>
    <property type="molecule type" value="Genomic_DNA"/>
</dbReference>
<comment type="caution">
    <text evidence="1">The sequence shown here is derived from an EMBL/GenBank/DDBJ whole genome shotgun (WGS) entry which is preliminary data.</text>
</comment>
<dbReference type="Proteomes" id="UP001283361">
    <property type="component" value="Unassembled WGS sequence"/>
</dbReference>
<name>A0AAE1E039_9GAST</name>
<gene>
    <name evidence="1" type="ORF">RRG08_001747</name>
</gene>
<protein>
    <submittedName>
        <fullName evidence="1">Uncharacterized protein</fullName>
    </submittedName>
</protein>
<sequence>MDSVGRWAGQVCSDLVMVISPVVEDSVWAPIYFSLPCLQIGLLGDYRVNIGPERVDNVFELEQQIGKVMFLFAKLDI</sequence>
<reference evidence="1" key="1">
    <citation type="journal article" date="2023" name="G3 (Bethesda)">
        <title>A reference genome for the long-term kleptoplast-retaining sea slug Elysia crispata morphotype clarki.</title>
        <authorList>
            <person name="Eastman K.E."/>
            <person name="Pendleton A.L."/>
            <person name="Shaikh M.A."/>
            <person name="Suttiyut T."/>
            <person name="Ogas R."/>
            <person name="Tomko P."/>
            <person name="Gavelis G."/>
            <person name="Widhalm J.R."/>
            <person name="Wisecaver J.H."/>
        </authorList>
    </citation>
    <scope>NUCLEOTIDE SEQUENCE</scope>
    <source>
        <strain evidence="1">ECLA1</strain>
    </source>
</reference>
<evidence type="ECO:0000313" key="1">
    <source>
        <dbReference type="EMBL" id="KAK3789359.1"/>
    </source>
</evidence>
<dbReference type="AlphaFoldDB" id="A0AAE1E039"/>
<organism evidence="1 2">
    <name type="scientific">Elysia crispata</name>
    <name type="common">lettuce slug</name>
    <dbReference type="NCBI Taxonomy" id="231223"/>
    <lineage>
        <taxon>Eukaryota</taxon>
        <taxon>Metazoa</taxon>
        <taxon>Spiralia</taxon>
        <taxon>Lophotrochozoa</taxon>
        <taxon>Mollusca</taxon>
        <taxon>Gastropoda</taxon>
        <taxon>Heterobranchia</taxon>
        <taxon>Euthyneura</taxon>
        <taxon>Panpulmonata</taxon>
        <taxon>Sacoglossa</taxon>
        <taxon>Placobranchoidea</taxon>
        <taxon>Plakobranchidae</taxon>
        <taxon>Elysia</taxon>
    </lineage>
</organism>
<proteinExistence type="predicted"/>
<keyword evidence="2" id="KW-1185">Reference proteome</keyword>